<protein>
    <submittedName>
        <fullName evidence="2">Uncharacterized protein</fullName>
    </submittedName>
</protein>
<proteinExistence type="predicted"/>
<organism evidence="2 3">
    <name type="scientific">Rhizophlyctis rosea</name>
    <dbReference type="NCBI Taxonomy" id="64517"/>
    <lineage>
        <taxon>Eukaryota</taxon>
        <taxon>Fungi</taxon>
        <taxon>Fungi incertae sedis</taxon>
        <taxon>Chytridiomycota</taxon>
        <taxon>Chytridiomycota incertae sedis</taxon>
        <taxon>Chytridiomycetes</taxon>
        <taxon>Rhizophlyctidales</taxon>
        <taxon>Rhizophlyctidaceae</taxon>
        <taxon>Rhizophlyctis</taxon>
    </lineage>
</organism>
<keyword evidence="3" id="KW-1185">Reference proteome</keyword>
<reference evidence="2" key="1">
    <citation type="submission" date="2020-05" db="EMBL/GenBank/DDBJ databases">
        <title>Phylogenomic resolution of chytrid fungi.</title>
        <authorList>
            <person name="Stajich J.E."/>
            <person name="Amses K."/>
            <person name="Simmons R."/>
            <person name="Seto K."/>
            <person name="Myers J."/>
            <person name="Bonds A."/>
            <person name="Quandt C.A."/>
            <person name="Barry K."/>
            <person name="Liu P."/>
            <person name="Grigoriev I."/>
            <person name="Longcore J.E."/>
            <person name="James T.Y."/>
        </authorList>
    </citation>
    <scope>NUCLEOTIDE SEQUENCE</scope>
    <source>
        <strain evidence="2">JEL0318</strain>
    </source>
</reference>
<dbReference type="EMBL" id="JADGJD010001207">
    <property type="protein sequence ID" value="KAJ3045966.1"/>
    <property type="molecule type" value="Genomic_DNA"/>
</dbReference>
<sequence length="338" mass="37332">MIEHRHYYQISDATKSMDAETDAVEFGVELADKDVNLAIMTDCEGGAMSEYHTLANSLVLLHLTPTRPNLSAVFGLRGSEFRMMIRRRQGGVALQYCESKVGANQTADGKEKEGREKCLRAKAEKLRKRIVAKSIAIASNDILNRRDAEQVYASHNASVVAQSTRKTYKEEKWGKGGKTKKIFGAGTGVSFDPYDRSKESNAQKSTDAETDSLTHGVKKVKKDVNVIFKIDCEPGAEHAVFDQRGEEFRRLCCRRSGGVCIEYTPGHRGSNIPADECAKIGRESVVGPIAVRNLTWPSQSYDDLRRTAPSQSVCKTTLTPSGITSAPGLQRLNQEEKK</sequence>
<name>A0AAD5S4T5_9FUNG</name>
<evidence type="ECO:0000256" key="1">
    <source>
        <dbReference type="SAM" id="MobiDB-lite"/>
    </source>
</evidence>
<feature type="region of interest" description="Disordered" evidence="1">
    <location>
        <begin position="313"/>
        <end position="338"/>
    </location>
</feature>
<evidence type="ECO:0000313" key="2">
    <source>
        <dbReference type="EMBL" id="KAJ3045966.1"/>
    </source>
</evidence>
<feature type="compositionally biased region" description="Polar residues" evidence="1">
    <location>
        <begin position="313"/>
        <end position="324"/>
    </location>
</feature>
<evidence type="ECO:0000313" key="3">
    <source>
        <dbReference type="Proteomes" id="UP001212841"/>
    </source>
</evidence>
<dbReference type="Proteomes" id="UP001212841">
    <property type="component" value="Unassembled WGS sequence"/>
</dbReference>
<gene>
    <name evidence="2" type="ORF">HK097_001088</name>
</gene>
<dbReference type="AlphaFoldDB" id="A0AAD5S4T5"/>
<comment type="caution">
    <text evidence="2">The sequence shown here is derived from an EMBL/GenBank/DDBJ whole genome shotgun (WGS) entry which is preliminary data.</text>
</comment>
<feature type="non-terminal residue" evidence="2">
    <location>
        <position position="338"/>
    </location>
</feature>
<accession>A0AAD5S4T5</accession>